<protein>
    <submittedName>
        <fullName evidence="1">Uncharacterized protein</fullName>
    </submittedName>
</protein>
<comment type="caution">
    <text evidence="1">The sequence shown here is derived from an EMBL/GenBank/DDBJ whole genome shotgun (WGS) entry which is preliminary data.</text>
</comment>
<dbReference type="AlphaFoldDB" id="A0A1V4J4M3"/>
<sequence>MEKKTLDNYTAAIQSTHLSGPIAKVDSGVSLFSIGSLHFNQGSLSLTRAPGTAWTCPKASNWRCVSVSGWNCLINPRSPALFWIFVIPYSTACVQMRNHRLLLQSLQRRIEKGLWDGLSSFSGLEMEELLKTVNIVEYEVPGSIYQLDDLVYV</sequence>
<dbReference type="OrthoDB" id="9394207at2759"/>
<proteinExistence type="predicted"/>
<dbReference type="EMBL" id="LSYS01009367">
    <property type="protein sequence ID" value="OPJ66747.1"/>
    <property type="molecule type" value="Genomic_DNA"/>
</dbReference>
<accession>A0A1V4J4M3</accession>
<organism evidence="1 2">
    <name type="scientific">Patagioenas fasciata monilis</name>
    <dbReference type="NCBI Taxonomy" id="372326"/>
    <lineage>
        <taxon>Eukaryota</taxon>
        <taxon>Metazoa</taxon>
        <taxon>Chordata</taxon>
        <taxon>Craniata</taxon>
        <taxon>Vertebrata</taxon>
        <taxon>Euteleostomi</taxon>
        <taxon>Archelosauria</taxon>
        <taxon>Archosauria</taxon>
        <taxon>Dinosauria</taxon>
        <taxon>Saurischia</taxon>
        <taxon>Theropoda</taxon>
        <taxon>Coelurosauria</taxon>
        <taxon>Aves</taxon>
        <taxon>Neognathae</taxon>
        <taxon>Neoaves</taxon>
        <taxon>Columbimorphae</taxon>
        <taxon>Columbiformes</taxon>
        <taxon>Columbidae</taxon>
        <taxon>Patagioenas</taxon>
    </lineage>
</organism>
<gene>
    <name evidence="1" type="ORF">AV530_016746</name>
</gene>
<evidence type="ECO:0000313" key="1">
    <source>
        <dbReference type="EMBL" id="OPJ66747.1"/>
    </source>
</evidence>
<name>A0A1V4J4M3_PATFA</name>
<dbReference type="Proteomes" id="UP000190648">
    <property type="component" value="Unassembled WGS sequence"/>
</dbReference>
<evidence type="ECO:0000313" key="2">
    <source>
        <dbReference type="Proteomes" id="UP000190648"/>
    </source>
</evidence>
<keyword evidence="2" id="KW-1185">Reference proteome</keyword>
<reference evidence="1 2" key="1">
    <citation type="submission" date="2016-02" db="EMBL/GenBank/DDBJ databases">
        <title>Band-tailed pigeon sequencing and assembly.</title>
        <authorList>
            <person name="Soares A.E."/>
            <person name="Novak B.J."/>
            <person name="Rice E.S."/>
            <person name="O'Connell B."/>
            <person name="Chang D."/>
            <person name="Weber S."/>
            <person name="Shapiro B."/>
        </authorList>
    </citation>
    <scope>NUCLEOTIDE SEQUENCE [LARGE SCALE GENOMIC DNA]</scope>
    <source>
        <strain evidence="1">BTP2013</strain>
        <tissue evidence="1">Blood</tissue>
    </source>
</reference>